<accession>E8MCL5</accession>
<dbReference type="SUPFAM" id="SSF53474">
    <property type="entry name" value="alpha/beta-Hydrolases"/>
    <property type="match status" value="1"/>
</dbReference>
<dbReference type="Proteomes" id="UP000006228">
    <property type="component" value="Unassembled WGS sequence"/>
</dbReference>
<evidence type="ECO:0000313" key="3">
    <source>
        <dbReference type="Proteomes" id="UP000006228"/>
    </source>
</evidence>
<organism evidence="2 3">
    <name type="scientific">Vibrio sinaloensis DSM 21326</name>
    <dbReference type="NCBI Taxonomy" id="945550"/>
    <lineage>
        <taxon>Bacteria</taxon>
        <taxon>Pseudomonadati</taxon>
        <taxon>Pseudomonadota</taxon>
        <taxon>Gammaproteobacteria</taxon>
        <taxon>Vibrionales</taxon>
        <taxon>Vibrionaceae</taxon>
        <taxon>Vibrio</taxon>
        <taxon>Vibrio oreintalis group</taxon>
    </lineage>
</organism>
<protein>
    <recommendedName>
        <fullName evidence="1">AB hydrolase-1 domain-containing protein</fullName>
    </recommendedName>
</protein>
<comment type="caution">
    <text evidence="2">The sequence shown here is derived from an EMBL/GenBank/DDBJ whole genome shotgun (WGS) entry which is preliminary data.</text>
</comment>
<dbReference type="Gene3D" id="3.40.50.1820">
    <property type="entry name" value="alpha/beta hydrolase"/>
    <property type="match status" value="1"/>
</dbReference>
<reference evidence="2 3" key="1">
    <citation type="journal article" date="2012" name="Int. J. Syst. Evol. Microbiol.">
        <title>Vibrio caribbeanicus sp. nov., isolated from the marine sponge Scleritoderma cyanea.</title>
        <authorList>
            <person name="Hoffmann M."/>
            <person name="Monday S.R."/>
            <person name="Allard M.W."/>
            <person name="Strain E.A."/>
            <person name="Whittaker P."/>
            <person name="Naum M."/>
            <person name="McCarthy P.J."/>
            <person name="Lopez J.V."/>
            <person name="Fischer M."/>
            <person name="Brown E.W."/>
        </authorList>
    </citation>
    <scope>NUCLEOTIDE SEQUENCE [LARGE SCALE GENOMIC DNA]</scope>
    <source>
        <strain evidence="3">DSMZ 21326</strain>
    </source>
</reference>
<dbReference type="InterPro" id="IPR000073">
    <property type="entry name" value="AB_hydrolase_1"/>
</dbReference>
<proteinExistence type="predicted"/>
<sequence length="747" mass="81400">MIACLSSALTGVVLLSGCGSDDSSTTQVPVQVPFNTIQPPMPNDGYGYDKDGTISLPHEPAVTTKGSQLSEESVSYYQDFETSFAGVDGWGLCVEPIEIPLQSVNSPLIYPLDNASLNDNVLLLDSQTMQEVETKLSNDGRHIRIECDAALESAHSYYLVVTKGVQTQFGEPLQTDSRFTQLLDTPLSELDQRERVLKQQTQLAVDAYINSVKGASEQDIVYAATFTTQDSYALLDKITEQNSDAQLTFNPQPVAINEPIQADSKSGIGDLFVKYAKYTGRLKSNYYLPFGREDSPNCLLDKYDPIASCPEMYRWITNVDGSHVTATNLDPQFRKQSIPVDLYLPYSDSDQQAIYDDFKAGNIPTIIFVHGITADKSAASLMMKDFVDSKGLKDGYAVVAIDMPYHGERIIPDKMWNPVSAAADKSYFININSPLTLKANLAQSVGDFIALRWALNNFTNSYPEVHLVGHSLGGIVSVMISEMTQPRINAPTTNPLKLTTANFVVPGQGLVNLTLSSLTLGEEMADSVKASADVQRAIAETVIPEHCQPQDSNQTCMEALDAFRQQSEDNESAVAMLEDDIFQAVVPLLKHGVQTTIDGSDPASKVSRQVQHHQPTLLIEAKGNCGESCEIGEYMPDAVVPNDATDNIMTGTEPLIKALALTDITNDVDSPIDSLRGVIRATVGGHGTYLFPYEGPMDESGLPAQEITGEGFSSLNTQQQSVFHMIDSDGHKIKFGNEDIGNIEGLE</sequence>
<evidence type="ECO:0000259" key="1">
    <source>
        <dbReference type="Pfam" id="PF12697"/>
    </source>
</evidence>
<dbReference type="Pfam" id="PF12697">
    <property type="entry name" value="Abhydrolase_6"/>
    <property type="match status" value="1"/>
</dbReference>
<feature type="domain" description="AB hydrolase-1" evidence="1">
    <location>
        <begin position="366"/>
        <end position="479"/>
    </location>
</feature>
<name>E8MCL5_PHOS4</name>
<dbReference type="eggNOG" id="COG1073">
    <property type="taxonomic scope" value="Bacteria"/>
</dbReference>
<gene>
    <name evidence="2" type="ORF">VISI1226_04045</name>
</gene>
<dbReference type="EMBL" id="AEVT01000112">
    <property type="protein sequence ID" value="EGA68258.1"/>
    <property type="molecule type" value="Genomic_DNA"/>
</dbReference>
<evidence type="ECO:0000313" key="2">
    <source>
        <dbReference type="EMBL" id="EGA68258.1"/>
    </source>
</evidence>
<dbReference type="InterPro" id="IPR029058">
    <property type="entry name" value="AB_hydrolase_fold"/>
</dbReference>
<dbReference type="AlphaFoldDB" id="E8MCL5"/>